<dbReference type="Pfam" id="PF13731">
    <property type="entry name" value="WxL"/>
    <property type="match status" value="1"/>
</dbReference>
<dbReference type="Proteomes" id="UP000194948">
    <property type="component" value="Chromosome"/>
</dbReference>
<feature type="chain" id="PRO_5042921132" description="WxL domain-containing protein" evidence="1">
    <location>
        <begin position="22"/>
        <end position="262"/>
    </location>
</feature>
<gene>
    <name evidence="3" type="ORF">A5821_002685</name>
</gene>
<evidence type="ECO:0000313" key="3">
    <source>
        <dbReference type="EMBL" id="WYK01548.1"/>
    </source>
</evidence>
<organism evidence="3 4">
    <name type="scientific">Candidatus Enterococcus palustris</name>
    <dbReference type="NCBI Taxonomy" id="1834189"/>
    <lineage>
        <taxon>Bacteria</taxon>
        <taxon>Bacillati</taxon>
        <taxon>Bacillota</taxon>
        <taxon>Bacilli</taxon>
        <taxon>Lactobacillales</taxon>
        <taxon>Enterococcaceae</taxon>
        <taxon>Enterococcus</taxon>
    </lineage>
</organism>
<proteinExistence type="predicted"/>
<protein>
    <recommendedName>
        <fullName evidence="2">WxL domain-containing protein</fullName>
    </recommendedName>
</protein>
<evidence type="ECO:0000259" key="2">
    <source>
        <dbReference type="Pfam" id="PF13731"/>
    </source>
</evidence>
<sequence>MKLTHKLCGAVLLAAVGTAVALPNATKADNVPVNGSADIEFTRNTTENTTVTDPTGSSEITDWTVTDPGEFGIMTVSPLDFDKHAALDIPAGGKEKFEYWAKPATANKGNADQHPIENLVQFKDDRSIANHSFKLSAELTKNFTAEIAGEDAVELKGSTLTYNKMRLITDIAPALKPVTPKFGENGSETSAISFGGGSKEFLVNDVAAADGKVKGKGTHQLTFGSQKEGTAGDAIKLEFDADTDVRTAKYNATVTWTLAEVN</sequence>
<name>A0AAQ3WAE3_9ENTE</name>
<keyword evidence="4" id="KW-1185">Reference proteome</keyword>
<evidence type="ECO:0000313" key="4">
    <source>
        <dbReference type="Proteomes" id="UP000194948"/>
    </source>
</evidence>
<dbReference type="AlphaFoldDB" id="A0AAQ3WAE3"/>
<dbReference type="EMBL" id="CP147244">
    <property type="protein sequence ID" value="WYK01548.1"/>
    <property type="molecule type" value="Genomic_DNA"/>
</dbReference>
<feature type="signal peptide" evidence="1">
    <location>
        <begin position="1"/>
        <end position="21"/>
    </location>
</feature>
<reference evidence="3" key="1">
    <citation type="submission" date="2017-05" db="EMBL/GenBank/DDBJ databases">
        <authorList>
            <consortium name="The Broad Institute Genomics Platform"/>
            <consortium name="The Broad Institute Genomic Center for Infectious Diseases"/>
            <person name="Earl A."/>
            <person name="Manson A."/>
            <person name="Schwartman J."/>
            <person name="Gilmore M."/>
            <person name="Abouelleil A."/>
            <person name="Cao P."/>
            <person name="Chapman S."/>
            <person name="Cusick C."/>
            <person name="Shea T."/>
            <person name="Young S."/>
            <person name="Neafsey D."/>
            <person name="Nusbaum C."/>
            <person name="Birren B."/>
        </authorList>
    </citation>
    <scope>NUCLEOTIDE SEQUENCE</scope>
    <source>
        <strain evidence="3">7F3_DIV0205</strain>
    </source>
</reference>
<keyword evidence="1" id="KW-0732">Signal</keyword>
<evidence type="ECO:0000256" key="1">
    <source>
        <dbReference type="SAM" id="SignalP"/>
    </source>
</evidence>
<accession>A0AAQ3WAE3</accession>
<dbReference type="RefSeq" id="WP_086315243.1">
    <property type="nucleotide sequence ID" value="NZ_CP147244.1"/>
</dbReference>
<feature type="domain" description="WxL" evidence="2">
    <location>
        <begin position="33"/>
        <end position="260"/>
    </location>
</feature>
<reference evidence="3" key="2">
    <citation type="submission" date="2024-03" db="EMBL/GenBank/DDBJ databases">
        <title>The Genome Sequence of Enterococcus sp. DIV0205d.</title>
        <authorList>
            <consortium name="The Broad Institute Genomics Platform"/>
            <consortium name="The Broad Institute Microbial Omics Core"/>
            <consortium name="The Broad Institute Genomic Center for Infectious Diseases"/>
            <person name="Earl A."/>
            <person name="Manson A."/>
            <person name="Gilmore M."/>
            <person name="Schwartman J."/>
            <person name="Shea T."/>
            <person name="Abouelleil A."/>
            <person name="Cao P."/>
            <person name="Chapman S."/>
            <person name="Cusick C."/>
            <person name="Young S."/>
            <person name="Neafsey D."/>
            <person name="Nusbaum C."/>
            <person name="Birren B."/>
        </authorList>
    </citation>
    <scope>NUCLEOTIDE SEQUENCE</scope>
    <source>
        <strain evidence="3">7F3_DIV0205</strain>
    </source>
</reference>
<dbReference type="InterPro" id="IPR027994">
    <property type="entry name" value="WxL_dom"/>
</dbReference>